<keyword evidence="2" id="KW-1185">Reference proteome</keyword>
<reference evidence="1 2" key="2">
    <citation type="journal article" date="2022" name="Mol. Ecol. Resour.">
        <title>The genomes of chicory, endive, great burdock and yacon provide insights into Asteraceae paleo-polyploidization history and plant inulin production.</title>
        <authorList>
            <person name="Fan W."/>
            <person name="Wang S."/>
            <person name="Wang H."/>
            <person name="Wang A."/>
            <person name="Jiang F."/>
            <person name="Liu H."/>
            <person name="Zhao H."/>
            <person name="Xu D."/>
            <person name="Zhang Y."/>
        </authorList>
    </citation>
    <scope>NUCLEOTIDE SEQUENCE [LARGE SCALE GENOMIC DNA]</scope>
    <source>
        <strain evidence="2">cv. Yunnan</strain>
        <tissue evidence="1">Leaves</tissue>
    </source>
</reference>
<dbReference type="Proteomes" id="UP001056120">
    <property type="component" value="Linkage Group LG01"/>
</dbReference>
<gene>
    <name evidence="1" type="ORF">L1987_02024</name>
</gene>
<name>A0ACB9K6V8_9ASTR</name>
<accession>A0ACB9K6V8</accession>
<evidence type="ECO:0000313" key="1">
    <source>
        <dbReference type="EMBL" id="KAI3827935.1"/>
    </source>
</evidence>
<organism evidence="1 2">
    <name type="scientific">Smallanthus sonchifolius</name>
    <dbReference type="NCBI Taxonomy" id="185202"/>
    <lineage>
        <taxon>Eukaryota</taxon>
        <taxon>Viridiplantae</taxon>
        <taxon>Streptophyta</taxon>
        <taxon>Embryophyta</taxon>
        <taxon>Tracheophyta</taxon>
        <taxon>Spermatophyta</taxon>
        <taxon>Magnoliopsida</taxon>
        <taxon>eudicotyledons</taxon>
        <taxon>Gunneridae</taxon>
        <taxon>Pentapetalae</taxon>
        <taxon>asterids</taxon>
        <taxon>campanulids</taxon>
        <taxon>Asterales</taxon>
        <taxon>Asteraceae</taxon>
        <taxon>Asteroideae</taxon>
        <taxon>Heliantheae alliance</taxon>
        <taxon>Millerieae</taxon>
        <taxon>Smallanthus</taxon>
    </lineage>
</organism>
<reference evidence="2" key="1">
    <citation type="journal article" date="2022" name="Mol. Ecol. Resour.">
        <title>The genomes of chicory, endive, great burdock and yacon provide insights into Asteraceae palaeo-polyploidization history and plant inulin production.</title>
        <authorList>
            <person name="Fan W."/>
            <person name="Wang S."/>
            <person name="Wang H."/>
            <person name="Wang A."/>
            <person name="Jiang F."/>
            <person name="Liu H."/>
            <person name="Zhao H."/>
            <person name="Xu D."/>
            <person name="Zhang Y."/>
        </authorList>
    </citation>
    <scope>NUCLEOTIDE SEQUENCE [LARGE SCALE GENOMIC DNA]</scope>
    <source>
        <strain evidence="2">cv. Yunnan</strain>
    </source>
</reference>
<dbReference type="EMBL" id="CM042018">
    <property type="protein sequence ID" value="KAI3827935.1"/>
    <property type="molecule type" value="Genomic_DNA"/>
</dbReference>
<evidence type="ECO:0000313" key="2">
    <source>
        <dbReference type="Proteomes" id="UP001056120"/>
    </source>
</evidence>
<protein>
    <submittedName>
        <fullName evidence="1">Uncharacterized protein</fullName>
    </submittedName>
</protein>
<proteinExistence type="predicted"/>
<sequence length="149" mass="16331">MPYNMFKRLNIGNPQPVNATIKLADGTVKSPMGAIENLLVKVGKFVFPVDFMVLEMGPNYSVPLILGHPFLATARATIDMNGGILTLRVGKQSVAYNIGGNECLSNDPFEIAHFIDTNLDYQLKKAKEIIKGKKPNLGKDLNNPNCIDN</sequence>
<comment type="caution">
    <text evidence="1">The sequence shown here is derived from an EMBL/GenBank/DDBJ whole genome shotgun (WGS) entry which is preliminary data.</text>
</comment>